<feature type="transmembrane region" description="Helical" evidence="8">
    <location>
        <begin position="524"/>
        <end position="542"/>
    </location>
</feature>
<dbReference type="InterPro" id="IPR001036">
    <property type="entry name" value="Acrflvin-R"/>
</dbReference>
<feature type="transmembrane region" description="Helical" evidence="8">
    <location>
        <begin position="943"/>
        <end position="964"/>
    </location>
</feature>
<dbReference type="PANTHER" id="PTHR32063">
    <property type="match status" value="1"/>
</dbReference>
<keyword evidence="3" id="KW-1003">Cell membrane</keyword>
<feature type="transmembrane region" description="Helical" evidence="8">
    <location>
        <begin position="462"/>
        <end position="489"/>
    </location>
</feature>
<dbReference type="EMBL" id="CP050066">
    <property type="protein sequence ID" value="QIP05036.1"/>
    <property type="molecule type" value="Genomic_DNA"/>
</dbReference>
<evidence type="ECO:0000256" key="1">
    <source>
        <dbReference type="ARBA" id="ARBA00004429"/>
    </source>
</evidence>
<dbReference type="NCBIfam" id="NF033617">
    <property type="entry name" value="RND_permease_2"/>
    <property type="match status" value="1"/>
</dbReference>
<accession>A0A6G8ZY81</accession>
<evidence type="ECO:0000256" key="4">
    <source>
        <dbReference type="ARBA" id="ARBA00022519"/>
    </source>
</evidence>
<feature type="transmembrane region" description="Helical" evidence="8">
    <location>
        <begin position="872"/>
        <end position="892"/>
    </location>
</feature>
<dbReference type="RefSeq" id="WP_166466528.1">
    <property type="nucleotide sequence ID" value="NZ_CP050066.2"/>
</dbReference>
<dbReference type="SUPFAM" id="SSF82866">
    <property type="entry name" value="Multidrug efflux transporter AcrB transmembrane domain"/>
    <property type="match status" value="2"/>
</dbReference>
<gene>
    <name evidence="9" type="ORF">HAV00_01615</name>
</gene>
<evidence type="ECO:0000256" key="2">
    <source>
        <dbReference type="ARBA" id="ARBA00022448"/>
    </source>
</evidence>
<sequence>MRFTDIFIKRPVLSVVVSLLILLIGLRAAMVLPIRQYPKLSNTVINITTVYPGASADLIQGFITTPIEQAVASAEGVDYMTSSSVLGTSTIQVYIKLNFDPNQALTEVLAKTNSVKYLIPKESNDPIVTKTTGQTTAVMYLGFSSEELSGSAISDYLTRVVQPVLSTVDGVASADILGGQTFAMRLWLDPMKMAGRNVSSADVAAAIQANNFQSAAGQTKGYLIVSNISTNTSLTDVNQFRKMIVKAKDGGFVRMEDIATVELAAQSTDASVAFNGEHAIFIGVNATPQGNPLTLVKGVRALFPELERNLPPSMKMKVAYDSTKFIQSSIDEVEKTLGEAVIIVIVVIFLFLASLRSVIIPVVTIPLSMIGVCTLMLALGFSFNLLTLLAMVLAIGLVVDDAIVVVENIHRHLEEGKTPVQASVEGAREIVGPVISMTITLAAVYAPIGFLGGLTGSLFREFAFTLAGSVIVSGVIALTLSPMMCSALLKNTEEGRFAKGVNKVFGALTRWYGRRLDRSLDYKAITGLFAITILGLVGFLYMHTSKELAPEEDQGIVFAVTKAPKYANIDYVDFYGEKLDKEFEKFPETDLRFVLNGINGPQGGIAGMLLKPWDERKRSSIQLKPLVQAELSKIEGVQAFAFNLPPLPGGPGGLPVQMVINSTAGFQTVFEQMEKLKDAARKSGMFIVSDSDLAYNQPTVEVTIDRTKAQDLGVNMQNLGSTLAILLGGNYINRFNLEGRSYQVIPQVPRSSRLSPQSLGGYYVTTNTGQQLPLSTVVSVRTKTAPNSLTHYNQLNSATFSAVPMPGVTVGAAVDFLEGEAKKLPAGFSHDYLADSRQYVQEGNQLAITFGFALIIIFLVLAAQFESLRDPFVIMISVPMAIVGALIPLFFGMATMNIYTQVGLLTLVGLITKHGILMVEFANELQVNERLDRRSAIEMSARIRLRPILMTTAAMVTGLIPLLTATGAGAASRFSIGLVVVAGMSIGTLFTLFVLPAVYVVLATDHRAAADSDRNKQVSEFDLGSKALRPT</sequence>
<keyword evidence="4" id="KW-0997">Cell inner membrane</keyword>
<dbReference type="SUPFAM" id="SSF82693">
    <property type="entry name" value="Multidrug efflux transporter AcrB pore domain, PN1, PN2, PC1 and PC2 subdomains"/>
    <property type="match status" value="3"/>
</dbReference>
<dbReference type="SUPFAM" id="SSF82714">
    <property type="entry name" value="Multidrug efflux transporter AcrB TolC docking domain, DN and DC subdomains"/>
    <property type="match status" value="2"/>
</dbReference>
<dbReference type="Gene3D" id="3.30.2090.10">
    <property type="entry name" value="Multidrug efflux transporter AcrB TolC docking domain, DN and DC subdomains"/>
    <property type="match status" value="2"/>
</dbReference>
<dbReference type="GO" id="GO:0042910">
    <property type="term" value="F:xenobiotic transmembrane transporter activity"/>
    <property type="evidence" value="ECO:0007669"/>
    <property type="project" value="TreeGrafter"/>
</dbReference>
<feature type="transmembrane region" description="Helical" evidence="8">
    <location>
        <begin position="430"/>
        <end position="450"/>
    </location>
</feature>
<feature type="transmembrane region" description="Helical" evidence="8">
    <location>
        <begin position="846"/>
        <end position="865"/>
    </location>
</feature>
<evidence type="ECO:0000313" key="10">
    <source>
        <dbReference type="Proteomes" id="UP000500895"/>
    </source>
</evidence>
<feature type="transmembrane region" description="Helical" evidence="8">
    <location>
        <begin position="337"/>
        <end position="355"/>
    </location>
</feature>
<dbReference type="GO" id="GO:0005886">
    <property type="term" value="C:plasma membrane"/>
    <property type="evidence" value="ECO:0007669"/>
    <property type="project" value="UniProtKB-SubCell"/>
</dbReference>
<dbReference type="FunFam" id="1.20.1640.10:FF:000001">
    <property type="entry name" value="Efflux pump membrane transporter"/>
    <property type="match status" value="1"/>
</dbReference>
<keyword evidence="7 8" id="KW-0472">Membrane</keyword>
<evidence type="ECO:0000256" key="6">
    <source>
        <dbReference type="ARBA" id="ARBA00022989"/>
    </source>
</evidence>
<dbReference type="InterPro" id="IPR027463">
    <property type="entry name" value="AcrB_DN_DC_subdom"/>
</dbReference>
<dbReference type="Gene3D" id="3.30.70.1430">
    <property type="entry name" value="Multidrug efflux transporter AcrB pore domain"/>
    <property type="match status" value="2"/>
</dbReference>
<proteinExistence type="predicted"/>
<protein>
    <submittedName>
        <fullName evidence="9">MexW/MexI family multidrug efflux RND transporter permease subunit</fullName>
    </submittedName>
</protein>
<evidence type="ECO:0000256" key="3">
    <source>
        <dbReference type="ARBA" id="ARBA00022475"/>
    </source>
</evidence>
<evidence type="ECO:0000256" key="8">
    <source>
        <dbReference type="SAM" id="Phobius"/>
    </source>
</evidence>
<comment type="subcellular location">
    <subcellularLocation>
        <location evidence="1">Cell inner membrane</location>
        <topology evidence="1">Multi-pass membrane protein</topology>
    </subcellularLocation>
</comment>
<organism evidence="9 10">
    <name type="scientific">Bradyrhizobium symbiodeficiens</name>
    <dbReference type="NCBI Taxonomy" id="1404367"/>
    <lineage>
        <taxon>Bacteria</taxon>
        <taxon>Pseudomonadati</taxon>
        <taxon>Pseudomonadota</taxon>
        <taxon>Alphaproteobacteria</taxon>
        <taxon>Hyphomicrobiales</taxon>
        <taxon>Nitrobacteraceae</taxon>
        <taxon>Bradyrhizobium</taxon>
    </lineage>
</organism>
<keyword evidence="2" id="KW-0813">Transport</keyword>
<dbReference type="Proteomes" id="UP000500895">
    <property type="component" value="Chromosome"/>
</dbReference>
<dbReference type="PANTHER" id="PTHR32063:SF28">
    <property type="entry name" value="BLR2861 PROTEIN"/>
    <property type="match status" value="1"/>
</dbReference>
<evidence type="ECO:0000256" key="7">
    <source>
        <dbReference type="ARBA" id="ARBA00023136"/>
    </source>
</evidence>
<dbReference type="AlphaFoldDB" id="A0A6G8ZY81"/>
<reference evidence="9 10" key="1">
    <citation type="journal article" date="2020" name="Int. J. Syst. Evol. Microbiol.">
        <title>Description and complete genome sequences of Bradyrhizobium symbiodeficiens sp. nov., a non-symbiotic bacterium associated with legumes native to Canada.</title>
        <authorList>
            <person name="Bromfield E.S.P."/>
            <person name="Cloutier S."/>
            <person name="Nguyen H.D.T."/>
        </authorList>
    </citation>
    <scope>NUCLEOTIDE SEQUENCE [LARGE SCALE GENOMIC DNA]</scope>
    <source>
        <strain evidence="9 10">101S1MB</strain>
    </source>
</reference>
<name>A0A6G8ZY81_9BRAD</name>
<dbReference type="Pfam" id="PF00873">
    <property type="entry name" value="ACR_tran"/>
    <property type="match status" value="1"/>
</dbReference>
<keyword evidence="5 8" id="KW-0812">Transmembrane</keyword>
<evidence type="ECO:0000256" key="5">
    <source>
        <dbReference type="ARBA" id="ARBA00022692"/>
    </source>
</evidence>
<dbReference type="Gene3D" id="3.30.70.1320">
    <property type="entry name" value="Multidrug efflux transporter AcrB pore domain like"/>
    <property type="match status" value="1"/>
</dbReference>
<evidence type="ECO:0000313" key="9">
    <source>
        <dbReference type="EMBL" id="QIP05036.1"/>
    </source>
</evidence>
<keyword evidence="6 8" id="KW-1133">Transmembrane helix</keyword>
<dbReference type="Gene3D" id="3.30.70.1440">
    <property type="entry name" value="Multidrug efflux transporter AcrB pore domain"/>
    <property type="match status" value="1"/>
</dbReference>
<dbReference type="Gene3D" id="1.20.1640.10">
    <property type="entry name" value="Multidrug efflux transporter AcrB transmembrane domain"/>
    <property type="match status" value="2"/>
</dbReference>
<feature type="transmembrane region" description="Helical" evidence="8">
    <location>
        <begin position="976"/>
        <end position="1002"/>
    </location>
</feature>
<dbReference type="PRINTS" id="PR00702">
    <property type="entry name" value="ACRIFLAVINRP"/>
</dbReference>